<keyword evidence="3" id="KW-1185">Reference proteome</keyword>
<evidence type="ECO:0000313" key="3">
    <source>
        <dbReference type="Proteomes" id="UP001303946"/>
    </source>
</evidence>
<feature type="domain" description="AttH" evidence="1">
    <location>
        <begin position="48"/>
        <end position="222"/>
    </location>
</feature>
<name>A0ABZ0CNX3_9BURK</name>
<dbReference type="EMBL" id="CP136336">
    <property type="protein sequence ID" value="WOB06691.1"/>
    <property type="molecule type" value="Genomic_DNA"/>
</dbReference>
<sequence length="361" mass="39122">MKRRDLLGVMGAGPALSALGVARPSHAAVAPRALAFPADFGAHPETRTEWWYLTGVIQAGPREFGFQVTFFRSRTPVEPSASRFAPTQIVFAHSALSDLAERRQRHDQRIARAGFGIAEAGTGDTAVSLRGWSLVRSGEPQRSLYRAQVASDSAGFALDLQCSTTQPVLLQGNAGFSAKAPQPGPASHYYSQPQLQVQGQIRLDGQALAAQGRAWLDHEWSDTLLHPEAVGWDWIGMNLDDGSALTAFRLRRADGSTLYAGGSLRNAAGQQQTFGPGDLRFTPGRTWQSPASQARYPVEWTVDTPAGRYRVVARFDAQELDSRGSTGAWYWEGLCDLQGAGDAKVGRGYLEMTGYAGRLML</sequence>
<dbReference type="InterPro" id="IPR023374">
    <property type="entry name" value="AttH-like_dom_sf"/>
</dbReference>
<dbReference type="SUPFAM" id="SSF159245">
    <property type="entry name" value="AttH-like"/>
    <property type="match status" value="1"/>
</dbReference>
<reference evidence="2 3" key="1">
    <citation type="submission" date="2023-10" db="EMBL/GenBank/DDBJ databases">
        <title>Bacteria for the degradation of biodegradable plastic PBAT(Polybutylene adipate terephthalate).</title>
        <authorList>
            <person name="Weon H.-Y."/>
            <person name="Yeon J."/>
        </authorList>
    </citation>
    <scope>NUCLEOTIDE SEQUENCE [LARGE SCALE GENOMIC DNA]</scope>
    <source>
        <strain evidence="2 3">SBD 7-3</strain>
    </source>
</reference>
<evidence type="ECO:0000259" key="1">
    <source>
        <dbReference type="Pfam" id="PF07143"/>
    </source>
</evidence>
<dbReference type="PANTHER" id="PTHR38591">
    <property type="entry name" value="HYDROLASE"/>
    <property type="match status" value="1"/>
</dbReference>
<dbReference type="Gene3D" id="2.40.370.10">
    <property type="entry name" value="AttH-like domain"/>
    <property type="match status" value="2"/>
</dbReference>
<protein>
    <submittedName>
        <fullName evidence="2">Lipocalin-like domain-containing protein</fullName>
    </submittedName>
</protein>
<dbReference type="InterPro" id="IPR010791">
    <property type="entry name" value="AttH_dom"/>
</dbReference>
<accession>A0ABZ0CNX3</accession>
<gene>
    <name evidence="2" type="ORF">RXV79_17380</name>
</gene>
<organism evidence="2 3">
    <name type="scientific">Piscinibacter gummiphilus</name>
    <dbReference type="NCBI Taxonomy" id="946333"/>
    <lineage>
        <taxon>Bacteria</taxon>
        <taxon>Pseudomonadati</taxon>
        <taxon>Pseudomonadota</taxon>
        <taxon>Betaproteobacteria</taxon>
        <taxon>Burkholderiales</taxon>
        <taxon>Sphaerotilaceae</taxon>
        <taxon>Piscinibacter</taxon>
    </lineage>
</organism>
<dbReference type="Proteomes" id="UP001303946">
    <property type="component" value="Chromosome"/>
</dbReference>
<dbReference type="Pfam" id="PF07143">
    <property type="entry name" value="CrtC"/>
    <property type="match status" value="1"/>
</dbReference>
<proteinExistence type="predicted"/>
<dbReference type="PANTHER" id="PTHR38591:SF1">
    <property type="entry name" value="BLL1000 PROTEIN"/>
    <property type="match status" value="1"/>
</dbReference>
<dbReference type="RefSeq" id="WP_316699279.1">
    <property type="nucleotide sequence ID" value="NZ_CP136336.1"/>
</dbReference>
<evidence type="ECO:0000313" key="2">
    <source>
        <dbReference type="EMBL" id="WOB06691.1"/>
    </source>
</evidence>
<dbReference type="Pfam" id="PF17186">
    <property type="entry name" value="Lipocalin_9"/>
    <property type="match status" value="1"/>
</dbReference>